<dbReference type="EMBL" id="SITD01000063">
    <property type="protein sequence ID" value="TBM23883.1"/>
    <property type="molecule type" value="Genomic_DNA"/>
</dbReference>
<dbReference type="AlphaFoldDB" id="A0A4Q9EKA9"/>
<dbReference type="Proteomes" id="UP000293380">
    <property type="component" value="Unassembled WGS sequence"/>
</dbReference>
<accession>A0A4Q9EKA9</accession>
<organism evidence="1 2">
    <name type="scientific">Hafnia paralvei</name>
    <dbReference type="NCBI Taxonomy" id="546367"/>
    <lineage>
        <taxon>Bacteria</taxon>
        <taxon>Pseudomonadati</taxon>
        <taxon>Pseudomonadota</taxon>
        <taxon>Gammaproteobacteria</taxon>
        <taxon>Enterobacterales</taxon>
        <taxon>Hafniaceae</taxon>
        <taxon>Hafnia</taxon>
    </lineage>
</organism>
<protein>
    <submittedName>
        <fullName evidence="1">Uncharacterized protein</fullName>
    </submittedName>
</protein>
<sequence length="85" mass="10114">MKTFERLPPMDSQWQKYKDATDQSLHFIKHCFAFIKAGVQKCNERRINKKKGINNKAEIYDKINILRHSRRFFRCAYKALLPAAP</sequence>
<evidence type="ECO:0000313" key="1">
    <source>
        <dbReference type="EMBL" id="TBM23883.1"/>
    </source>
</evidence>
<evidence type="ECO:0000313" key="2">
    <source>
        <dbReference type="Proteomes" id="UP000293380"/>
    </source>
</evidence>
<reference evidence="1 2" key="1">
    <citation type="submission" date="2019-02" db="EMBL/GenBank/DDBJ databases">
        <title>Comparative genomic analysis of the Hafnia genus genomes.</title>
        <authorList>
            <person name="Zhiqiu Y."/>
            <person name="Chao Y."/>
            <person name="Yuhui D."/>
            <person name="Di H."/>
            <person name="Bin L."/>
        </authorList>
    </citation>
    <scope>NUCLEOTIDE SEQUENCE [LARGE SCALE GENOMIC DNA]</scope>
    <source>
        <strain evidence="1 2">PCM_1194</strain>
    </source>
</reference>
<name>A0A4Q9EKA9_9GAMM</name>
<comment type="caution">
    <text evidence="1">The sequence shown here is derived from an EMBL/GenBank/DDBJ whole genome shotgun (WGS) entry which is preliminary data.</text>
</comment>
<proteinExistence type="predicted"/>
<gene>
    <name evidence="1" type="ORF">EYY89_15790</name>
</gene>